<dbReference type="InterPro" id="IPR020846">
    <property type="entry name" value="MFS_dom"/>
</dbReference>
<feature type="transmembrane region" description="Helical" evidence="6">
    <location>
        <begin position="6"/>
        <end position="26"/>
    </location>
</feature>
<evidence type="ECO:0000256" key="1">
    <source>
        <dbReference type="ARBA" id="ARBA00004141"/>
    </source>
</evidence>
<dbReference type="PANTHER" id="PTHR48022:SF2">
    <property type="entry name" value="PLASTIDIC GLUCOSE TRANSPORTER 4"/>
    <property type="match status" value="1"/>
</dbReference>
<feature type="transmembrane region" description="Helical" evidence="6">
    <location>
        <begin position="124"/>
        <end position="146"/>
    </location>
</feature>
<sequence>MGDALLASSAVGLAKVAGVLAALALTDRLGRRVLLIGGTTCMALSLCGLAGAFADEAHPSPGLALASLLVFILGWDISWAGLMLAVVAEVLPQRVRGTGTGLAYALYWLLSFVTAQFLESAIHALGSAPTFSAIGGMCGIVLLWTWRCVPETANRSLEEMEETSHAVRRE</sequence>
<evidence type="ECO:0000256" key="2">
    <source>
        <dbReference type="ARBA" id="ARBA00010992"/>
    </source>
</evidence>
<feature type="transmembrane region" description="Helical" evidence="6">
    <location>
        <begin position="33"/>
        <end position="53"/>
    </location>
</feature>
<comment type="subcellular location">
    <subcellularLocation>
        <location evidence="1">Membrane</location>
        <topology evidence="1">Multi-pass membrane protein</topology>
    </subcellularLocation>
</comment>
<dbReference type="Pfam" id="PF00083">
    <property type="entry name" value="Sugar_tr"/>
    <property type="match status" value="1"/>
</dbReference>
<keyword evidence="3 6" id="KW-0812">Transmembrane</keyword>
<dbReference type="AlphaFoldDB" id="A0A6V2M6N9"/>
<accession>A0A6V2M6N9</accession>
<dbReference type="InterPro" id="IPR050360">
    <property type="entry name" value="MFS_Sugar_Transporters"/>
</dbReference>
<keyword evidence="5 6" id="KW-0472">Membrane</keyword>
<feature type="transmembrane region" description="Helical" evidence="6">
    <location>
        <begin position="100"/>
        <end position="118"/>
    </location>
</feature>
<dbReference type="Gene3D" id="1.20.1250.20">
    <property type="entry name" value="MFS general substrate transporter like domains"/>
    <property type="match status" value="1"/>
</dbReference>
<evidence type="ECO:0000256" key="5">
    <source>
        <dbReference type="ARBA" id="ARBA00023136"/>
    </source>
</evidence>
<name>A0A6V2M6N9_EMIHU</name>
<dbReference type="PROSITE" id="PS50850">
    <property type="entry name" value="MFS"/>
    <property type="match status" value="1"/>
</dbReference>
<dbReference type="SUPFAM" id="SSF103473">
    <property type="entry name" value="MFS general substrate transporter"/>
    <property type="match status" value="1"/>
</dbReference>
<protein>
    <recommendedName>
        <fullName evidence="7">Major facilitator superfamily (MFS) profile domain-containing protein</fullName>
    </recommendedName>
</protein>
<evidence type="ECO:0000259" key="7">
    <source>
        <dbReference type="PROSITE" id="PS50850"/>
    </source>
</evidence>
<evidence type="ECO:0000313" key="8">
    <source>
        <dbReference type="EMBL" id="CAE0529385.1"/>
    </source>
</evidence>
<dbReference type="PANTHER" id="PTHR48022">
    <property type="entry name" value="PLASTIDIC GLUCOSE TRANSPORTER 4"/>
    <property type="match status" value="1"/>
</dbReference>
<evidence type="ECO:0000256" key="3">
    <source>
        <dbReference type="ARBA" id="ARBA00022692"/>
    </source>
</evidence>
<dbReference type="InterPro" id="IPR036259">
    <property type="entry name" value="MFS_trans_sf"/>
</dbReference>
<proteinExistence type="inferred from homology"/>
<dbReference type="GO" id="GO:0016020">
    <property type="term" value="C:membrane"/>
    <property type="evidence" value="ECO:0007669"/>
    <property type="project" value="UniProtKB-SubCell"/>
</dbReference>
<comment type="similarity">
    <text evidence="2">Belongs to the major facilitator superfamily. Sugar transporter (TC 2.A.1.1) family.</text>
</comment>
<keyword evidence="4 6" id="KW-1133">Transmembrane helix</keyword>
<organism evidence="8">
    <name type="scientific">Emiliania huxleyi</name>
    <name type="common">Coccolithophore</name>
    <name type="synonym">Pontosphaera huxleyi</name>
    <dbReference type="NCBI Taxonomy" id="2903"/>
    <lineage>
        <taxon>Eukaryota</taxon>
        <taxon>Haptista</taxon>
        <taxon>Haptophyta</taxon>
        <taxon>Prymnesiophyceae</taxon>
        <taxon>Isochrysidales</taxon>
        <taxon>Noelaerhabdaceae</taxon>
        <taxon>Emiliania</taxon>
    </lineage>
</organism>
<dbReference type="GO" id="GO:0005351">
    <property type="term" value="F:carbohydrate:proton symporter activity"/>
    <property type="evidence" value="ECO:0007669"/>
    <property type="project" value="TreeGrafter"/>
</dbReference>
<feature type="transmembrane region" description="Helical" evidence="6">
    <location>
        <begin position="65"/>
        <end position="88"/>
    </location>
</feature>
<reference evidence="8" key="1">
    <citation type="submission" date="2021-01" db="EMBL/GenBank/DDBJ databases">
        <authorList>
            <person name="Corre E."/>
            <person name="Pelletier E."/>
            <person name="Niang G."/>
            <person name="Scheremetjew M."/>
            <person name="Finn R."/>
            <person name="Kale V."/>
            <person name="Holt S."/>
            <person name="Cochrane G."/>
            <person name="Meng A."/>
            <person name="Brown T."/>
            <person name="Cohen L."/>
        </authorList>
    </citation>
    <scope>NUCLEOTIDE SEQUENCE</scope>
    <source>
        <strain evidence="8">379</strain>
    </source>
</reference>
<dbReference type="EMBL" id="HBIR01007157">
    <property type="protein sequence ID" value="CAE0529385.1"/>
    <property type="molecule type" value="Transcribed_RNA"/>
</dbReference>
<evidence type="ECO:0000256" key="4">
    <source>
        <dbReference type="ARBA" id="ARBA00022989"/>
    </source>
</evidence>
<gene>
    <name evidence="8" type="ORF">EHUX00137_LOCUS4890</name>
</gene>
<evidence type="ECO:0000256" key="6">
    <source>
        <dbReference type="SAM" id="Phobius"/>
    </source>
</evidence>
<feature type="domain" description="Major facilitator superfamily (MFS) profile" evidence="7">
    <location>
        <begin position="1"/>
        <end position="153"/>
    </location>
</feature>
<dbReference type="InterPro" id="IPR005828">
    <property type="entry name" value="MFS_sugar_transport-like"/>
</dbReference>